<comment type="caution">
    <text evidence="2">The sequence shown here is derived from an EMBL/GenBank/DDBJ whole genome shotgun (WGS) entry which is preliminary data.</text>
</comment>
<keyword evidence="1" id="KW-1133">Transmembrane helix</keyword>
<protein>
    <recommendedName>
        <fullName evidence="4">DUF4878 domain-containing protein</fullName>
    </recommendedName>
</protein>
<name>A0ABS4QA48_9NOCA</name>
<organism evidence="2 3">
    <name type="scientific">Nocardia goodfellowii</name>
    <dbReference type="NCBI Taxonomy" id="882446"/>
    <lineage>
        <taxon>Bacteria</taxon>
        <taxon>Bacillati</taxon>
        <taxon>Actinomycetota</taxon>
        <taxon>Actinomycetes</taxon>
        <taxon>Mycobacteriales</taxon>
        <taxon>Nocardiaceae</taxon>
        <taxon>Nocardia</taxon>
    </lineage>
</organism>
<dbReference type="Gene3D" id="3.10.450.50">
    <property type="match status" value="1"/>
</dbReference>
<keyword evidence="1" id="KW-0472">Membrane</keyword>
<evidence type="ECO:0000313" key="2">
    <source>
        <dbReference type="EMBL" id="MBP2188565.1"/>
    </source>
</evidence>
<evidence type="ECO:0000256" key="1">
    <source>
        <dbReference type="SAM" id="Phobius"/>
    </source>
</evidence>
<evidence type="ECO:0000313" key="3">
    <source>
        <dbReference type="Proteomes" id="UP001519325"/>
    </source>
</evidence>
<keyword evidence="3" id="KW-1185">Reference proteome</keyword>
<feature type="transmembrane region" description="Helical" evidence="1">
    <location>
        <begin position="26"/>
        <end position="46"/>
    </location>
</feature>
<dbReference type="EMBL" id="JAGGMR010000001">
    <property type="protein sequence ID" value="MBP2188565.1"/>
    <property type="molecule type" value="Genomic_DNA"/>
</dbReference>
<proteinExistence type="predicted"/>
<evidence type="ECO:0008006" key="4">
    <source>
        <dbReference type="Google" id="ProtNLM"/>
    </source>
</evidence>
<dbReference type="RefSeq" id="WP_209885970.1">
    <property type="nucleotide sequence ID" value="NZ_JAGGMR010000001.1"/>
</dbReference>
<gene>
    <name evidence="2" type="ORF">BJ987_001466</name>
</gene>
<dbReference type="Proteomes" id="UP001519325">
    <property type="component" value="Unassembled WGS sequence"/>
</dbReference>
<sequence length="150" mass="15647">MTEQQSTPDDEPIQVDQTDKRSMTPFIAAAILAAIVLVAVFAGGLLSPAEKNVTESDRIAAAVGNYVGGRAQRDEVPAPGTACAGFDEAESPLAAQFGPGGRKSVEIAKIEGQTVNGDRAKATVTTKADGKETTATWNLVRSDGKWLVCD</sequence>
<keyword evidence="1" id="KW-0812">Transmembrane</keyword>
<reference evidence="2 3" key="1">
    <citation type="submission" date="2021-03" db="EMBL/GenBank/DDBJ databases">
        <title>Sequencing the genomes of 1000 actinobacteria strains.</title>
        <authorList>
            <person name="Klenk H.-P."/>
        </authorList>
    </citation>
    <scope>NUCLEOTIDE SEQUENCE [LARGE SCALE GENOMIC DNA]</scope>
    <source>
        <strain evidence="2 3">DSM 45516</strain>
    </source>
</reference>
<accession>A0ABS4QA48</accession>